<dbReference type="InterPro" id="IPR036649">
    <property type="entry name" value="Pyrophosphatase_sf"/>
</dbReference>
<sequence length="156" mass="17298">MSSAELPLIVEVEIEIPRGSCLKRGSNETLDFLSPLPCLYNYGSVRAYIGGDSDYLDALVLGPRLMRGARVHVPVRAAVGISERGIYEDKLICSDHAMSQEDRLRVELFLRCYARCKALLNMMRGLSGSVRWEGWVDVENAMGRALPVASSRPVIL</sequence>
<accession>A0ABT3T8Y8</accession>
<dbReference type="RefSeq" id="WP_279250210.1">
    <property type="nucleotide sequence ID" value="NZ_SHNO01000001.1"/>
</dbReference>
<dbReference type="EMBL" id="SHNO01000001">
    <property type="protein sequence ID" value="MCX2978514.1"/>
    <property type="molecule type" value="Genomic_DNA"/>
</dbReference>
<reference evidence="1" key="1">
    <citation type="submission" date="2019-02" db="EMBL/GenBank/DDBJ databases">
        <authorList>
            <person name="Li S.-H."/>
        </authorList>
    </citation>
    <scope>NUCLEOTIDE SEQUENCE</scope>
    <source>
        <strain evidence="1">IMCC11814</strain>
    </source>
</reference>
<proteinExistence type="predicted"/>
<gene>
    <name evidence="1" type="ORF">EYC82_14200</name>
</gene>
<dbReference type="SUPFAM" id="SSF50324">
    <property type="entry name" value="Inorganic pyrophosphatase"/>
    <property type="match status" value="1"/>
</dbReference>
<keyword evidence="2" id="KW-1185">Reference proteome</keyword>
<name>A0ABT3T8Y8_9GAMM</name>
<organism evidence="1 2">
    <name type="scientific">Candidatus Marimicrobium litorale</name>
    <dbReference type="NCBI Taxonomy" id="2518991"/>
    <lineage>
        <taxon>Bacteria</taxon>
        <taxon>Pseudomonadati</taxon>
        <taxon>Pseudomonadota</taxon>
        <taxon>Gammaproteobacteria</taxon>
        <taxon>Cellvibrionales</taxon>
        <taxon>Halieaceae</taxon>
        <taxon>Marimicrobium</taxon>
    </lineage>
</organism>
<evidence type="ECO:0000313" key="2">
    <source>
        <dbReference type="Proteomes" id="UP001143304"/>
    </source>
</evidence>
<evidence type="ECO:0000313" key="1">
    <source>
        <dbReference type="EMBL" id="MCX2978514.1"/>
    </source>
</evidence>
<dbReference type="Gene3D" id="3.90.80.10">
    <property type="entry name" value="Inorganic pyrophosphatase"/>
    <property type="match status" value="1"/>
</dbReference>
<dbReference type="Proteomes" id="UP001143304">
    <property type="component" value="Unassembled WGS sequence"/>
</dbReference>
<comment type="caution">
    <text evidence="1">The sequence shown here is derived from an EMBL/GenBank/DDBJ whole genome shotgun (WGS) entry which is preliminary data.</text>
</comment>
<protein>
    <submittedName>
        <fullName evidence="1">Inorganic diphosphatase</fullName>
    </submittedName>
</protein>